<name>A3IQE8_9CHRO</name>
<organism evidence="2 3">
    <name type="scientific">Crocosphaera chwakensis CCY0110</name>
    <dbReference type="NCBI Taxonomy" id="391612"/>
    <lineage>
        <taxon>Bacteria</taxon>
        <taxon>Bacillati</taxon>
        <taxon>Cyanobacteriota</taxon>
        <taxon>Cyanophyceae</taxon>
        <taxon>Oscillatoriophycideae</taxon>
        <taxon>Chroococcales</taxon>
        <taxon>Aphanothecaceae</taxon>
        <taxon>Crocosphaera</taxon>
        <taxon>Crocosphaera chwakensis</taxon>
    </lineage>
</organism>
<feature type="domain" description="DUF4253" evidence="1">
    <location>
        <begin position="214"/>
        <end position="279"/>
    </location>
</feature>
<comment type="caution">
    <text evidence="2">The sequence shown here is derived from an EMBL/GenBank/DDBJ whole genome shotgun (WGS) entry which is preliminary data.</text>
</comment>
<dbReference type="RefSeq" id="WP_008275614.1">
    <property type="nucleotide sequence ID" value="NZ_AAXW01000015.1"/>
</dbReference>
<dbReference type="EMBL" id="AAXW01000015">
    <property type="protein sequence ID" value="EAZ91223.1"/>
    <property type="molecule type" value="Genomic_DNA"/>
</dbReference>
<dbReference type="AlphaFoldDB" id="A3IQE8"/>
<keyword evidence="3" id="KW-1185">Reference proteome</keyword>
<proteinExistence type="predicted"/>
<evidence type="ECO:0000313" key="3">
    <source>
        <dbReference type="Proteomes" id="UP000003781"/>
    </source>
</evidence>
<protein>
    <recommendedName>
        <fullName evidence="1">DUF4253 domain-containing protein</fullName>
    </recommendedName>
</protein>
<sequence>MINTVSELKVILADSELASFEMAELPILDTGEKALAIQVKSENALSSWQIMRDKLEETKRWPVLVWPLVFSAKIQNTWGKDTQLFDEILQEQDFFARRSFNNKSVQTIINYSKNVNIQQSLTQLYQNRQYDENLVDYLDYLEDDLWTREEKFGYYLDIETIENLVDSEDLQTVKDLEYCLFKWEIKEFPAEKALKNDYPVYSHWFDPSPDKIVLLLMPTINHWEILAYIHWYGSDDYSELVIALLKNWHEKYGSELICHYGTMLQLTTKTLPSSPDEAFQ</sequence>
<gene>
    <name evidence="2" type="ORF">CY0110_11387</name>
</gene>
<dbReference type="OrthoDB" id="583463at2"/>
<dbReference type="eggNOG" id="ENOG5031J89">
    <property type="taxonomic scope" value="Bacteria"/>
</dbReference>
<dbReference type="InterPro" id="IPR025349">
    <property type="entry name" value="DUF4253"/>
</dbReference>
<dbReference type="Proteomes" id="UP000003781">
    <property type="component" value="Unassembled WGS sequence"/>
</dbReference>
<evidence type="ECO:0000313" key="2">
    <source>
        <dbReference type="EMBL" id="EAZ91223.1"/>
    </source>
</evidence>
<evidence type="ECO:0000259" key="1">
    <source>
        <dbReference type="Pfam" id="PF14062"/>
    </source>
</evidence>
<dbReference type="Pfam" id="PF14062">
    <property type="entry name" value="DUF4253"/>
    <property type="match status" value="1"/>
</dbReference>
<reference evidence="2 3" key="1">
    <citation type="submission" date="2007-03" db="EMBL/GenBank/DDBJ databases">
        <authorList>
            <person name="Stal L."/>
            <person name="Ferriera S."/>
            <person name="Johnson J."/>
            <person name="Kravitz S."/>
            <person name="Beeson K."/>
            <person name="Sutton G."/>
            <person name="Rogers Y.-H."/>
            <person name="Friedman R."/>
            <person name="Frazier M."/>
            <person name="Venter J.C."/>
        </authorList>
    </citation>
    <scope>NUCLEOTIDE SEQUENCE [LARGE SCALE GENOMIC DNA]</scope>
    <source>
        <strain evidence="2 3">CCY0110</strain>
    </source>
</reference>
<accession>A3IQE8</accession>